<dbReference type="EMBL" id="LN853768">
    <property type="protein sequence ID" value="CRY96649.1"/>
    <property type="molecule type" value="Genomic_DNA"/>
</dbReference>
<sequence>MDISKNADGFVVVVTTHYCESTIAGGSIKTRTETFDRLSENELDDVVCSTTDAAIPGEPLLDRMGMFTLV</sequence>
<proteinExistence type="predicted"/>
<reference evidence="1" key="1">
    <citation type="submission" date="2015-06" db="EMBL/GenBank/DDBJ databases">
        <authorList>
            <person name="Joergensen T."/>
        </authorList>
    </citation>
    <scope>NUCLEOTIDE SEQUENCE</scope>
    <source>
        <strain evidence="1">RGFK1194</strain>
    </source>
</reference>
<evidence type="ECO:0000313" key="1">
    <source>
        <dbReference type="EMBL" id="CRY96649.1"/>
    </source>
</evidence>
<accession>A0A0H5Q5G2</accession>
<reference evidence="1" key="2">
    <citation type="submission" date="2015-07" db="EMBL/GenBank/DDBJ databases">
        <title>Plasmids, circular viruses and viroids from rat gut.</title>
        <authorList>
            <person name="Jorgensen T.J."/>
            <person name="Hansen M.A."/>
            <person name="Xu Z."/>
            <person name="Tabak M.A."/>
            <person name="Sorensen S.J."/>
            <person name="Hansen L.H."/>
        </authorList>
    </citation>
    <scope>NUCLEOTIDE SEQUENCE</scope>
    <source>
        <strain evidence="1">RGFK1194</strain>
    </source>
</reference>
<organism evidence="1">
    <name type="scientific">uncultured prokaryote</name>
    <dbReference type="NCBI Taxonomy" id="198431"/>
    <lineage>
        <taxon>unclassified sequences</taxon>
        <taxon>environmental samples</taxon>
    </lineage>
</organism>
<name>A0A0H5Q5G2_9ZZZZ</name>
<dbReference type="AlphaFoldDB" id="A0A0H5Q5G2"/>
<protein>
    <submittedName>
        <fullName evidence="1">Uncharacterized protein</fullName>
    </submittedName>
</protein>